<proteinExistence type="predicted"/>
<organism evidence="1 2">
    <name type="scientific">Pelobates cultripes</name>
    <name type="common">Western spadefoot toad</name>
    <dbReference type="NCBI Taxonomy" id="61616"/>
    <lineage>
        <taxon>Eukaryota</taxon>
        <taxon>Metazoa</taxon>
        <taxon>Chordata</taxon>
        <taxon>Craniata</taxon>
        <taxon>Vertebrata</taxon>
        <taxon>Euteleostomi</taxon>
        <taxon>Amphibia</taxon>
        <taxon>Batrachia</taxon>
        <taxon>Anura</taxon>
        <taxon>Pelobatoidea</taxon>
        <taxon>Pelobatidae</taxon>
        <taxon>Pelobates</taxon>
    </lineage>
</organism>
<dbReference type="Proteomes" id="UP001295444">
    <property type="component" value="Chromosome 01"/>
</dbReference>
<keyword evidence="2" id="KW-1185">Reference proteome</keyword>
<protein>
    <submittedName>
        <fullName evidence="1">Uncharacterized protein</fullName>
    </submittedName>
</protein>
<sequence>MPSSCSPGREDRVDTPTTDWLTLLKALPTREDLTQVTSALHASIIADLQRMRTDKQGMADRMARVEADLDVLMTAQTSTTAAQKHQTVQL</sequence>
<dbReference type="AlphaFoldDB" id="A0AAD1R1S4"/>
<accession>A0AAD1R1S4</accession>
<name>A0AAD1R1S4_PELCU</name>
<evidence type="ECO:0000313" key="1">
    <source>
        <dbReference type="EMBL" id="CAH2220800.1"/>
    </source>
</evidence>
<gene>
    <name evidence="1" type="ORF">PECUL_23A039703</name>
</gene>
<reference evidence="1" key="1">
    <citation type="submission" date="2022-03" db="EMBL/GenBank/DDBJ databases">
        <authorList>
            <person name="Alioto T."/>
            <person name="Alioto T."/>
            <person name="Gomez Garrido J."/>
        </authorList>
    </citation>
    <scope>NUCLEOTIDE SEQUENCE</scope>
</reference>
<dbReference type="EMBL" id="OW240912">
    <property type="protein sequence ID" value="CAH2220800.1"/>
    <property type="molecule type" value="Genomic_DNA"/>
</dbReference>
<evidence type="ECO:0000313" key="2">
    <source>
        <dbReference type="Proteomes" id="UP001295444"/>
    </source>
</evidence>